<evidence type="ECO:0000313" key="4">
    <source>
        <dbReference type="Proteomes" id="UP001362899"/>
    </source>
</evidence>
<gene>
    <name evidence="3" type="ORF">DASB73_009760</name>
</gene>
<keyword evidence="4" id="KW-1185">Reference proteome</keyword>
<dbReference type="PROSITE" id="PS50249">
    <property type="entry name" value="MPN"/>
    <property type="match status" value="1"/>
</dbReference>
<dbReference type="EMBL" id="BTGC01000003">
    <property type="protein sequence ID" value="GMM50018.1"/>
    <property type="molecule type" value="Genomic_DNA"/>
</dbReference>
<sequence>MSSIQLDSAAVYAINGHVNEVFPATCGGILLSTAAGVREDPEIIEVTESFALPSSCIENGVLNLKSKETNAYIKFMVSRLAEVKADTNIAGWYISCSVSNIFDAQVFENMYAMQQANPESFVLVHDVALSKVTGTLGVRAFRLSDEFISVRKTGTSRITTEMLIKHNLNYTNLVVELFVCTFENDLVRQFMAKNAPVLAAGCLKVPDEELLERHADAAMVTMDDLNYDQGNYNYYQRQLTREKQKIAQWKAKRAAENAERAEKKQDPLSTEEYKTLFKLSEEPNRLESLLLSAQLEEQCIQVEELAGGTASTLIPAKFAI</sequence>
<dbReference type="InterPro" id="IPR045810">
    <property type="entry name" value="eIF3h_C"/>
</dbReference>
<evidence type="ECO:0000313" key="3">
    <source>
        <dbReference type="EMBL" id="GMM50018.1"/>
    </source>
</evidence>
<evidence type="ECO:0000259" key="2">
    <source>
        <dbReference type="PROSITE" id="PS50249"/>
    </source>
</evidence>
<dbReference type="Gene3D" id="3.40.140.10">
    <property type="entry name" value="Cytidine Deaminase, domain 2"/>
    <property type="match status" value="1"/>
</dbReference>
<dbReference type="Pfam" id="PF19445">
    <property type="entry name" value="eIF3h_C"/>
    <property type="match status" value="1"/>
</dbReference>
<feature type="domain" description="MPN" evidence="2">
    <location>
        <begin position="4"/>
        <end position="147"/>
    </location>
</feature>
<accession>A0AAV5RFZ1</accession>
<reference evidence="3 4" key="1">
    <citation type="journal article" date="2023" name="Elife">
        <title>Identification of key yeast species and microbe-microbe interactions impacting larval growth of Drosophila in the wild.</title>
        <authorList>
            <person name="Mure A."/>
            <person name="Sugiura Y."/>
            <person name="Maeda R."/>
            <person name="Honda K."/>
            <person name="Sakurai N."/>
            <person name="Takahashi Y."/>
            <person name="Watada M."/>
            <person name="Katoh T."/>
            <person name="Gotoh A."/>
            <person name="Gotoh Y."/>
            <person name="Taniguchi I."/>
            <person name="Nakamura K."/>
            <person name="Hayashi T."/>
            <person name="Katayama T."/>
            <person name="Uemura T."/>
            <person name="Hattori Y."/>
        </authorList>
    </citation>
    <scope>NUCLEOTIDE SEQUENCE [LARGE SCALE GENOMIC DNA]</scope>
    <source>
        <strain evidence="3 4">SB-73</strain>
    </source>
</reference>
<feature type="coiled-coil region" evidence="1">
    <location>
        <begin position="239"/>
        <end position="266"/>
    </location>
</feature>
<keyword evidence="1" id="KW-0175">Coiled coil</keyword>
<dbReference type="GO" id="GO:0005852">
    <property type="term" value="C:eukaryotic translation initiation factor 3 complex"/>
    <property type="evidence" value="ECO:0007669"/>
    <property type="project" value="InterPro"/>
</dbReference>
<dbReference type="InterPro" id="IPR037518">
    <property type="entry name" value="MPN"/>
</dbReference>
<evidence type="ECO:0000256" key="1">
    <source>
        <dbReference type="SAM" id="Coils"/>
    </source>
</evidence>
<proteinExistence type="predicted"/>
<dbReference type="InterPro" id="IPR027524">
    <property type="entry name" value="eIF3h"/>
</dbReference>
<organism evidence="3 4">
    <name type="scientific">Starmerella bacillaris</name>
    <name type="common">Yeast</name>
    <name type="synonym">Candida zemplinina</name>
    <dbReference type="NCBI Taxonomy" id="1247836"/>
    <lineage>
        <taxon>Eukaryota</taxon>
        <taxon>Fungi</taxon>
        <taxon>Dikarya</taxon>
        <taxon>Ascomycota</taxon>
        <taxon>Saccharomycotina</taxon>
        <taxon>Dipodascomycetes</taxon>
        <taxon>Dipodascales</taxon>
        <taxon>Trichomonascaceae</taxon>
        <taxon>Starmerella</taxon>
    </lineage>
</organism>
<name>A0AAV5RFZ1_STABA</name>
<dbReference type="AlphaFoldDB" id="A0AAV5RFZ1"/>
<dbReference type="GO" id="GO:0003743">
    <property type="term" value="F:translation initiation factor activity"/>
    <property type="evidence" value="ECO:0007669"/>
    <property type="project" value="InterPro"/>
</dbReference>
<protein>
    <recommendedName>
        <fullName evidence="2">MPN domain-containing protein</fullName>
    </recommendedName>
</protein>
<dbReference type="CDD" id="cd08065">
    <property type="entry name" value="MPN_eIF3h"/>
    <property type="match status" value="1"/>
</dbReference>
<comment type="caution">
    <text evidence="3">The sequence shown here is derived from an EMBL/GenBank/DDBJ whole genome shotgun (WGS) entry which is preliminary data.</text>
</comment>
<dbReference type="Proteomes" id="UP001362899">
    <property type="component" value="Unassembled WGS sequence"/>
</dbReference>